<feature type="region of interest" description="Disordered" evidence="1">
    <location>
        <begin position="1"/>
        <end position="20"/>
    </location>
</feature>
<gene>
    <name evidence="4" type="ORF">AVDCRST_MAG39-1309</name>
</gene>
<feature type="transmembrane region" description="Helical" evidence="2">
    <location>
        <begin position="36"/>
        <end position="55"/>
    </location>
</feature>
<dbReference type="PANTHER" id="PTHR22911:SF103">
    <property type="entry name" value="BLR2811 PROTEIN"/>
    <property type="match status" value="1"/>
</dbReference>
<dbReference type="SUPFAM" id="SSF103481">
    <property type="entry name" value="Multidrug resistance efflux transporter EmrE"/>
    <property type="match status" value="2"/>
</dbReference>
<evidence type="ECO:0000313" key="4">
    <source>
        <dbReference type="EMBL" id="CAA9500079.1"/>
    </source>
</evidence>
<dbReference type="AlphaFoldDB" id="A0A6J4SJD4"/>
<dbReference type="EMBL" id="CADCVW010000052">
    <property type="protein sequence ID" value="CAA9500079.1"/>
    <property type="molecule type" value="Genomic_DNA"/>
</dbReference>
<keyword evidence="2" id="KW-1133">Transmembrane helix</keyword>
<feature type="domain" description="EamA" evidence="3">
    <location>
        <begin position="37"/>
        <end position="168"/>
    </location>
</feature>
<feature type="transmembrane region" description="Helical" evidence="2">
    <location>
        <begin position="300"/>
        <end position="316"/>
    </location>
</feature>
<dbReference type="Pfam" id="PF00892">
    <property type="entry name" value="EamA"/>
    <property type="match status" value="2"/>
</dbReference>
<protein>
    <recommendedName>
        <fullName evidence="3">EamA domain-containing protein</fullName>
    </recommendedName>
</protein>
<evidence type="ECO:0000256" key="1">
    <source>
        <dbReference type="SAM" id="MobiDB-lite"/>
    </source>
</evidence>
<dbReference type="PANTHER" id="PTHR22911">
    <property type="entry name" value="ACYL-MALONYL CONDENSING ENZYME-RELATED"/>
    <property type="match status" value="1"/>
</dbReference>
<feature type="transmembrane region" description="Helical" evidence="2">
    <location>
        <begin position="207"/>
        <end position="232"/>
    </location>
</feature>
<evidence type="ECO:0000259" key="3">
    <source>
        <dbReference type="Pfam" id="PF00892"/>
    </source>
</evidence>
<feature type="transmembrane region" description="Helical" evidence="2">
    <location>
        <begin position="152"/>
        <end position="169"/>
    </location>
</feature>
<reference evidence="4" key="1">
    <citation type="submission" date="2020-02" db="EMBL/GenBank/DDBJ databases">
        <authorList>
            <person name="Meier V. D."/>
        </authorList>
    </citation>
    <scope>NUCLEOTIDE SEQUENCE</scope>
    <source>
        <strain evidence="4">AVDCRST_MAG39</strain>
    </source>
</reference>
<keyword evidence="2" id="KW-0812">Transmembrane</keyword>
<feature type="transmembrane region" description="Helical" evidence="2">
    <location>
        <begin position="98"/>
        <end position="121"/>
    </location>
</feature>
<feature type="transmembrane region" description="Helical" evidence="2">
    <location>
        <begin position="127"/>
        <end position="145"/>
    </location>
</feature>
<proteinExistence type="predicted"/>
<sequence>MGVDKVRPSGSGGSESVGDAGASGAAAATRSDDARAALLLALGGFAMLSVGDGLVKSLAGSWPGTGVAALRYLFGALGLGLAVAWRSGRAGFVLPLPLVQFGRGAAVALATICFFMGAMAMPLADATAIQFTSPMLTAMLSAVLLGERAPRAAWGATALAFIGVLLVLRPEVARLGAAALYPLAAALGMACLMILNRRAAGSAPMLTLQFLIAAFAAPMIAAAALLGNLSGLPAFRLSVPGWEVVWKCAAVAVTGSVAHLLIFAATTKASAAVTAPMVYIQLLIALAIGALFFGDVPDPAMLGGAALIIVGGMWLWRSQC</sequence>
<accession>A0A6J4SJD4</accession>
<name>A0A6J4SJD4_9SPHN</name>
<organism evidence="4">
    <name type="scientific">uncultured Sphingomonadaceae bacterium</name>
    <dbReference type="NCBI Taxonomy" id="169976"/>
    <lineage>
        <taxon>Bacteria</taxon>
        <taxon>Pseudomonadati</taxon>
        <taxon>Pseudomonadota</taxon>
        <taxon>Alphaproteobacteria</taxon>
        <taxon>Sphingomonadales</taxon>
        <taxon>Sphingomonadaceae</taxon>
        <taxon>environmental samples</taxon>
    </lineage>
</organism>
<dbReference type="InterPro" id="IPR000620">
    <property type="entry name" value="EamA_dom"/>
</dbReference>
<dbReference type="InterPro" id="IPR037185">
    <property type="entry name" value="EmrE-like"/>
</dbReference>
<evidence type="ECO:0000256" key="2">
    <source>
        <dbReference type="SAM" id="Phobius"/>
    </source>
</evidence>
<feature type="transmembrane region" description="Helical" evidence="2">
    <location>
        <begin position="67"/>
        <end position="86"/>
    </location>
</feature>
<feature type="transmembrane region" description="Helical" evidence="2">
    <location>
        <begin position="175"/>
        <end position="195"/>
    </location>
</feature>
<keyword evidence="2" id="KW-0472">Membrane</keyword>
<dbReference type="GO" id="GO:0016020">
    <property type="term" value="C:membrane"/>
    <property type="evidence" value="ECO:0007669"/>
    <property type="project" value="InterPro"/>
</dbReference>
<feature type="transmembrane region" description="Helical" evidence="2">
    <location>
        <begin position="244"/>
        <end position="265"/>
    </location>
</feature>
<feature type="transmembrane region" description="Helical" evidence="2">
    <location>
        <begin position="277"/>
        <end position="294"/>
    </location>
</feature>
<feature type="domain" description="EamA" evidence="3">
    <location>
        <begin position="179"/>
        <end position="313"/>
    </location>
</feature>